<dbReference type="PANTHER" id="PTHR48038:SF1">
    <property type="entry name" value="RIBONUCLEOPROTEIN RB97D"/>
    <property type="match status" value="1"/>
</dbReference>
<proteinExistence type="predicted"/>
<keyword evidence="2" id="KW-0694">RNA-binding</keyword>
<dbReference type="EnsemblPlants" id="OMERI05G04310.2">
    <property type="protein sequence ID" value="OMERI05G04310.2"/>
    <property type="gene ID" value="OMERI05G04310"/>
</dbReference>
<dbReference type="Proteomes" id="UP000008021">
    <property type="component" value="Chromosome 5"/>
</dbReference>
<accession>A0A0E0DMH6</accession>
<feature type="domain" description="CCHC-type" evidence="5">
    <location>
        <begin position="131"/>
        <end position="147"/>
    </location>
</feature>
<dbReference type="HOGENOM" id="CLU_047187_2_0_1"/>
<evidence type="ECO:0000256" key="3">
    <source>
        <dbReference type="SAM" id="MobiDB-lite"/>
    </source>
</evidence>
<dbReference type="Gene3D" id="4.10.60.10">
    <property type="entry name" value="Zinc finger, CCHC-type"/>
    <property type="match status" value="2"/>
</dbReference>
<keyword evidence="1" id="KW-0479">Metal-binding</keyword>
<feature type="domain" description="CCHC-type" evidence="5">
    <location>
        <begin position="110"/>
        <end position="123"/>
    </location>
</feature>
<dbReference type="InterPro" id="IPR012677">
    <property type="entry name" value="Nucleotide-bd_a/b_plait_sf"/>
</dbReference>
<evidence type="ECO:0000259" key="4">
    <source>
        <dbReference type="PROSITE" id="PS50102"/>
    </source>
</evidence>
<dbReference type="SMART" id="SM00343">
    <property type="entry name" value="ZnF_C2HC"/>
    <property type="match status" value="2"/>
</dbReference>
<dbReference type="SUPFAM" id="SSF54928">
    <property type="entry name" value="RNA-binding domain, RBD"/>
    <property type="match status" value="1"/>
</dbReference>
<feature type="compositionally biased region" description="Polar residues" evidence="3">
    <location>
        <begin position="257"/>
        <end position="266"/>
    </location>
</feature>
<dbReference type="Gramene" id="OMERI05G04310.1">
    <property type="protein sequence ID" value="OMERI05G04310.1"/>
    <property type="gene ID" value="OMERI05G04310"/>
</dbReference>
<protein>
    <submittedName>
        <fullName evidence="6">Uncharacterized protein</fullName>
    </submittedName>
</protein>
<reference evidence="6" key="1">
    <citation type="submission" date="2015-04" db="UniProtKB">
        <authorList>
            <consortium name="EnsemblPlants"/>
        </authorList>
    </citation>
    <scope>IDENTIFICATION</scope>
</reference>
<dbReference type="InterPro" id="IPR036875">
    <property type="entry name" value="Znf_CCHC_sf"/>
</dbReference>
<dbReference type="GO" id="GO:0003723">
    <property type="term" value="F:RNA binding"/>
    <property type="evidence" value="ECO:0007669"/>
    <property type="project" value="UniProtKB-UniRule"/>
</dbReference>
<dbReference type="Gramene" id="OMERI05G04310.2">
    <property type="protein sequence ID" value="OMERI05G04310.2"/>
    <property type="gene ID" value="OMERI05G04310"/>
</dbReference>
<dbReference type="FunFam" id="3.30.70.330:FF:001032">
    <property type="entry name" value="Os05g0162600 protein"/>
    <property type="match status" value="1"/>
</dbReference>
<dbReference type="eggNOG" id="KOG0107">
    <property type="taxonomic scope" value="Eukaryota"/>
</dbReference>
<reference evidence="6" key="2">
    <citation type="submission" date="2018-05" db="EMBL/GenBank/DDBJ databases">
        <title>OmerRS3 (Oryza meridionalis Reference Sequence Version 3).</title>
        <authorList>
            <person name="Zhang J."/>
            <person name="Kudrna D."/>
            <person name="Lee S."/>
            <person name="Talag J."/>
            <person name="Welchert J."/>
            <person name="Wing R.A."/>
        </authorList>
    </citation>
    <scope>NUCLEOTIDE SEQUENCE [LARGE SCALE GENOMIC DNA]</scope>
    <source>
        <strain evidence="6">OR44</strain>
    </source>
</reference>
<dbReference type="EnsemblPlants" id="OMERI05G04310.1">
    <property type="protein sequence ID" value="OMERI05G04310.1"/>
    <property type="gene ID" value="OMERI05G04310"/>
</dbReference>
<dbReference type="Gramene" id="OMERI05G04310.3">
    <property type="protein sequence ID" value="OMERI05G04310.3"/>
    <property type="gene ID" value="OMERI05G04310"/>
</dbReference>
<dbReference type="SMART" id="SM00360">
    <property type="entry name" value="RRM"/>
    <property type="match status" value="1"/>
</dbReference>
<keyword evidence="7" id="KW-1185">Reference proteome</keyword>
<dbReference type="PROSITE" id="PS50158">
    <property type="entry name" value="ZF_CCHC"/>
    <property type="match status" value="2"/>
</dbReference>
<feature type="region of interest" description="Disordered" evidence="3">
    <location>
        <begin position="155"/>
        <end position="366"/>
    </location>
</feature>
<dbReference type="STRING" id="40149.A0A0E0DMH6"/>
<dbReference type="PANTHER" id="PTHR48038">
    <property type="entry name" value="RIBONUCLEOPROTEIN RB97D"/>
    <property type="match status" value="1"/>
</dbReference>
<dbReference type="EnsemblPlants" id="OMERI05G04310.3">
    <property type="protein sequence ID" value="OMERI05G04310.3"/>
    <property type="gene ID" value="OMERI05G04310"/>
</dbReference>
<evidence type="ECO:0000313" key="7">
    <source>
        <dbReference type="Proteomes" id="UP000008021"/>
    </source>
</evidence>
<keyword evidence="1" id="KW-0863">Zinc-finger</keyword>
<dbReference type="InterPro" id="IPR000504">
    <property type="entry name" value="RRM_dom"/>
</dbReference>
<feature type="compositionally biased region" description="Basic and acidic residues" evidence="3">
    <location>
        <begin position="272"/>
        <end position="366"/>
    </location>
</feature>
<feature type="domain" description="RRM" evidence="4">
    <location>
        <begin position="18"/>
        <end position="88"/>
    </location>
</feature>
<evidence type="ECO:0000259" key="5">
    <source>
        <dbReference type="PROSITE" id="PS50158"/>
    </source>
</evidence>
<keyword evidence="1" id="KW-0862">Zinc</keyword>
<dbReference type="Gene3D" id="3.30.70.330">
    <property type="match status" value="1"/>
</dbReference>
<sequence length="366" mass="42342">MSRYVDPNDRYEPRGRNSRLYVGHISLRTRAEDLENLFSRYGRVRFVDLKNEYGFVEFSDPRDANDARLDLDGRKYDGSDIIVQFARGVERGLGGSRGYKARPAHGSDHCFNCGMEGHWHRNCTAGDWTNRCYGCGERGHILRECKNSRKDLKQEGGYLRSRSPRRRRSPSYGKSEPPSHWGSHGADREERFYSRRDGRGYSRSPRRHDSPSNQRNHSPRRYASPSNERYDGTRRYASPSYGRDRSPGGNALPANGRSHNLTSDGMNPSPMVRDDQNGSHRRGDNDYLSSKRDDQNGSYRRGDSDYLSRERDDQNGRRGDNDYLPSKRDDQNGSYRRGDSDYLSRERDDQNGSHRRGDSDYLSRDR</sequence>
<dbReference type="PROSITE" id="PS50102">
    <property type="entry name" value="RRM"/>
    <property type="match status" value="1"/>
</dbReference>
<organism evidence="6">
    <name type="scientific">Oryza meridionalis</name>
    <dbReference type="NCBI Taxonomy" id="40149"/>
    <lineage>
        <taxon>Eukaryota</taxon>
        <taxon>Viridiplantae</taxon>
        <taxon>Streptophyta</taxon>
        <taxon>Embryophyta</taxon>
        <taxon>Tracheophyta</taxon>
        <taxon>Spermatophyta</taxon>
        <taxon>Magnoliopsida</taxon>
        <taxon>Liliopsida</taxon>
        <taxon>Poales</taxon>
        <taxon>Poaceae</taxon>
        <taxon>BOP clade</taxon>
        <taxon>Oryzoideae</taxon>
        <taxon>Oryzeae</taxon>
        <taxon>Oryzinae</taxon>
        <taxon>Oryza</taxon>
    </lineage>
</organism>
<dbReference type="Pfam" id="PF00098">
    <property type="entry name" value="zf-CCHC"/>
    <property type="match status" value="2"/>
</dbReference>
<dbReference type="Pfam" id="PF00076">
    <property type="entry name" value="RRM_1"/>
    <property type="match status" value="1"/>
</dbReference>
<dbReference type="InterPro" id="IPR001878">
    <property type="entry name" value="Znf_CCHC"/>
</dbReference>
<dbReference type="GO" id="GO:0008270">
    <property type="term" value="F:zinc ion binding"/>
    <property type="evidence" value="ECO:0007669"/>
    <property type="project" value="UniProtKB-KW"/>
</dbReference>
<dbReference type="InterPro" id="IPR035979">
    <property type="entry name" value="RBD_domain_sf"/>
</dbReference>
<name>A0A0E0DMH6_9ORYZ</name>
<evidence type="ECO:0000256" key="1">
    <source>
        <dbReference type="PROSITE-ProRule" id="PRU00047"/>
    </source>
</evidence>
<dbReference type="SUPFAM" id="SSF57756">
    <property type="entry name" value="Retrovirus zinc finger-like domains"/>
    <property type="match status" value="1"/>
</dbReference>
<evidence type="ECO:0000313" key="6">
    <source>
        <dbReference type="EnsemblPlants" id="OMERI05G04310.3"/>
    </source>
</evidence>
<feature type="compositionally biased region" description="Basic and acidic residues" evidence="3">
    <location>
        <begin position="185"/>
        <end position="200"/>
    </location>
</feature>
<dbReference type="AlphaFoldDB" id="A0A0E0DMH6"/>
<evidence type="ECO:0000256" key="2">
    <source>
        <dbReference type="PROSITE-ProRule" id="PRU00176"/>
    </source>
</evidence>